<dbReference type="EMBL" id="LQYI01000049">
    <property type="protein sequence ID" value="KYC69455.1"/>
    <property type="molecule type" value="Genomic_DNA"/>
</dbReference>
<reference evidence="1 2" key="1">
    <citation type="submission" date="2016-01" db="EMBL/GenBank/DDBJ databases">
        <title>Genome Sequences of Twelve Sporeforming Bacillus Species Isolated from Foods.</title>
        <authorList>
            <person name="Berendsen E.M."/>
            <person name="Wells-Bennik M.H."/>
            <person name="Krawcyk A.O."/>
            <person name="De Jong A."/>
            <person name="Holsappel S."/>
            <person name="Eijlander R.T."/>
            <person name="Kuipers O.P."/>
        </authorList>
    </citation>
    <scope>NUCLEOTIDE SEQUENCE [LARGE SCALE GENOMIC DNA]</scope>
    <source>
        <strain evidence="1 2">B4099</strain>
    </source>
</reference>
<evidence type="ECO:0000313" key="2">
    <source>
        <dbReference type="Proteomes" id="UP000075304"/>
    </source>
</evidence>
<accession>A0A150KGJ6</accession>
<protein>
    <submittedName>
        <fullName evidence="1">Uncharacterized protein</fullName>
    </submittedName>
</protein>
<dbReference type="AlphaFoldDB" id="A0A150KGJ6"/>
<evidence type="ECO:0000313" key="1">
    <source>
        <dbReference type="EMBL" id="KYC69455.1"/>
    </source>
</evidence>
<organism evidence="1 2">
    <name type="scientific">Heyndrickxia coagulans</name>
    <name type="common">Weizmannia coagulans</name>
    <dbReference type="NCBI Taxonomy" id="1398"/>
    <lineage>
        <taxon>Bacteria</taxon>
        <taxon>Bacillati</taxon>
        <taxon>Bacillota</taxon>
        <taxon>Bacilli</taxon>
        <taxon>Bacillales</taxon>
        <taxon>Bacillaceae</taxon>
        <taxon>Heyndrickxia</taxon>
    </lineage>
</organism>
<sequence>MRRLLVRDFSMGEKMRAAATCGYGQGWPLHVLLRQAPFYKEKHRKFPAV</sequence>
<comment type="caution">
    <text evidence="1">The sequence shown here is derived from an EMBL/GenBank/DDBJ whole genome shotgun (WGS) entry which is preliminary data.</text>
</comment>
<proteinExistence type="predicted"/>
<dbReference type="Proteomes" id="UP000075304">
    <property type="component" value="Unassembled WGS sequence"/>
</dbReference>
<name>A0A150KGJ6_HEYCO</name>
<gene>
    <name evidence="1" type="ORF">B4099_1382</name>
</gene>